<sequence>MAIISEISGKDGTELPKAWIEACTGSETQVPSASTDIFHLVRESASNFINSQPEPALVTVNGEKFKEYVKTLDIATFDKYVKNVNSWSSSLPLVFDNMAQELNLIALVDLLQLGSGFHSELHEAIDRGASDTIKFGCMSLHISQTSIDAKGLQELTLGDISEHFGIPLLGKERPMQKGSTAVTISEASSLRPLAEIILGTLQDTGCRLEQAGFSSLADFIIRICAEKPTAAHLVAKLVSAFPSLRDVSEVNGQLVYLFKKAQLMAYDVCQRFGKSDPKFAFPDIDQMTIFVDNVVPAMLQHHGLITVSQEIQSKISRGEELSLQETASMRAASIVAAQSVVDSANEAAKSSGVVFGQTPICQATLDSFWWREGKEPDLRVIPRLIFKKTVYF</sequence>
<dbReference type="AlphaFoldDB" id="A0A9W7XMQ7"/>
<organism evidence="2 3">
    <name type="scientific">Coemansia asiatica</name>
    <dbReference type="NCBI Taxonomy" id="1052880"/>
    <lineage>
        <taxon>Eukaryota</taxon>
        <taxon>Fungi</taxon>
        <taxon>Fungi incertae sedis</taxon>
        <taxon>Zoopagomycota</taxon>
        <taxon>Kickxellomycotina</taxon>
        <taxon>Kickxellomycetes</taxon>
        <taxon>Kickxellales</taxon>
        <taxon>Kickxellaceae</taxon>
        <taxon>Coemansia</taxon>
    </lineage>
</organism>
<evidence type="ECO:0000256" key="1">
    <source>
        <dbReference type="RuleBase" id="RU365002"/>
    </source>
</evidence>
<dbReference type="EMBL" id="JANBOH010000012">
    <property type="protein sequence ID" value="KAJ1648056.1"/>
    <property type="molecule type" value="Genomic_DNA"/>
</dbReference>
<proteinExistence type="inferred from homology"/>
<protein>
    <recommendedName>
        <fullName evidence="1">Queuosine 5'-phosphate N-glycosylase/hydrolase</fullName>
        <ecNumber evidence="1">3.2.2.-</ecNumber>
    </recommendedName>
    <alternativeName>
        <fullName evidence="1">Queuosine-nucleotide N-glycosylase/hydrolase</fullName>
    </alternativeName>
</protein>
<comment type="caution">
    <text evidence="2">The sequence shown here is derived from an EMBL/GenBank/DDBJ whole genome shotgun (WGS) entry which is preliminary data.</text>
</comment>
<dbReference type="GO" id="GO:0006400">
    <property type="term" value="P:tRNA modification"/>
    <property type="evidence" value="ECO:0007669"/>
    <property type="project" value="TreeGrafter"/>
</dbReference>
<keyword evidence="3" id="KW-1185">Reference proteome</keyword>
<dbReference type="GO" id="GO:0016787">
    <property type="term" value="F:hydrolase activity"/>
    <property type="evidence" value="ECO:0007669"/>
    <property type="project" value="UniProtKB-KW"/>
</dbReference>
<dbReference type="Pfam" id="PF10343">
    <property type="entry name" value="Q_salvage"/>
    <property type="match status" value="1"/>
</dbReference>
<evidence type="ECO:0000313" key="2">
    <source>
        <dbReference type="EMBL" id="KAJ1648056.1"/>
    </source>
</evidence>
<dbReference type="PANTHER" id="PTHR21314:SF1">
    <property type="entry name" value="QUEUOSINE SALVAGE PROTEIN"/>
    <property type="match status" value="1"/>
</dbReference>
<gene>
    <name evidence="2" type="ORF">LPJ64_000592</name>
</gene>
<comment type="function">
    <text evidence="1">Catalyzes the hydrolysis of queuosine 5'-phosphate, releasing the nucleobase queuine (q). Is required for salvage of queuine from exogenous queuosine (Q) that is imported and then converted to queuosine 5'-phosphate intracellularly.</text>
</comment>
<dbReference type="EC" id="3.2.2.-" evidence="1"/>
<accession>A0A9W7XMQ7</accession>
<keyword evidence="1" id="KW-0378">Hydrolase</keyword>
<dbReference type="InterPro" id="IPR019438">
    <property type="entry name" value="Q_salvage"/>
</dbReference>
<comment type="catalytic activity">
    <reaction evidence="1">
        <text>queuosine 5'-phosphate + H2O = queuine + D-ribose 5-phosphate</text>
        <dbReference type="Rhea" id="RHEA:75387"/>
        <dbReference type="ChEBI" id="CHEBI:15377"/>
        <dbReference type="ChEBI" id="CHEBI:17433"/>
        <dbReference type="ChEBI" id="CHEBI:78346"/>
        <dbReference type="ChEBI" id="CHEBI:194371"/>
    </reaction>
    <physiologicalReaction direction="left-to-right" evidence="1">
        <dbReference type="Rhea" id="RHEA:75388"/>
    </physiologicalReaction>
</comment>
<reference evidence="2" key="1">
    <citation type="submission" date="2022-07" db="EMBL/GenBank/DDBJ databases">
        <title>Phylogenomic reconstructions and comparative analyses of Kickxellomycotina fungi.</title>
        <authorList>
            <person name="Reynolds N.K."/>
            <person name="Stajich J.E."/>
            <person name="Barry K."/>
            <person name="Grigoriev I.V."/>
            <person name="Crous P."/>
            <person name="Smith M.E."/>
        </authorList>
    </citation>
    <scope>NUCLEOTIDE SEQUENCE</scope>
    <source>
        <strain evidence="2">NBRC 105413</strain>
    </source>
</reference>
<name>A0A9W7XMQ7_9FUNG</name>
<dbReference type="Proteomes" id="UP001145021">
    <property type="component" value="Unassembled WGS sequence"/>
</dbReference>
<dbReference type="PANTHER" id="PTHR21314">
    <property type="entry name" value="QUEUOSINE 5'-PHOSPHATE N-GLYCOSYLASE_HYDROLASE-RELATED"/>
    <property type="match status" value="1"/>
</dbReference>
<comment type="similarity">
    <text evidence="1">Belongs to the QNG1 protein family.</text>
</comment>
<evidence type="ECO:0000313" key="3">
    <source>
        <dbReference type="Proteomes" id="UP001145021"/>
    </source>
</evidence>